<feature type="compositionally biased region" description="Basic residues" evidence="6">
    <location>
        <begin position="964"/>
        <end position="973"/>
    </location>
</feature>
<keyword evidence="5" id="KW-0067">ATP-binding</keyword>
<comment type="catalytic activity">
    <reaction evidence="5">
        <text>ATP + H2O = ADP + phosphate + H(+)</text>
        <dbReference type="Rhea" id="RHEA:13065"/>
        <dbReference type="ChEBI" id="CHEBI:15377"/>
        <dbReference type="ChEBI" id="CHEBI:15378"/>
        <dbReference type="ChEBI" id="CHEBI:30616"/>
        <dbReference type="ChEBI" id="CHEBI:43474"/>
        <dbReference type="ChEBI" id="CHEBI:456216"/>
        <dbReference type="EC" id="5.6.2.3"/>
    </reaction>
</comment>
<feature type="domain" description="Reverse transcriptase" evidence="8">
    <location>
        <begin position="1350"/>
        <end position="1682"/>
    </location>
</feature>
<dbReference type="Proteomes" id="UP000007266">
    <property type="component" value="Linkage group 8"/>
</dbReference>
<dbReference type="PANTHER" id="PTHR37557:SF4">
    <property type="entry name" value="CCHC-TYPE DOMAIN-CONTAINING PROTEIN"/>
    <property type="match status" value="1"/>
</dbReference>
<dbReference type="CDD" id="cd01650">
    <property type="entry name" value="RT_nLTR_like"/>
    <property type="match status" value="1"/>
</dbReference>
<keyword evidence="5" id="KW-0227">DNA damage</keyword>
<dbReference type="InterPro" id="IPR027417">
    <property type="entry name" value="P-loop_NTPase"/>
</dbReference>
<dbReference type="CDD" id="cd18809">
    <property type="entry name" value="SF1_C_RecD"/>
    <property type="match status" value="1"/>
</dbReference>
<evidence type="ECO:0000256" key="6">
    <source>
        <dbReference type="SAM" id="MobiDB-lite"/>
    </source>
</evidence>
<evidence type="ECO:0000256" key="4">
    <source>
        <dbReference type="PROSITE-ProRule" id="PRU00027"/>
    </source>
</evidence>
<dbReference type="Pfam" id="PF21530">
    <property type="entry name" value="Pif1_2B_dom"/>
    <property type="match status" value="1"/>
</dbReference>
<dbReference type="SUPFAM" id="SSF140996">
    <property type="entry name" value="Hermes dimerisation domain"/>
    <property type="match status" value="1"/>
</dbReference>
<dbReference type="SUPFAM" id="SSF52540">
    <property type="entry name" value="P-loop containing nucleoside triphosphate hydrolases"/>
    <property type="match status" value="2"/>
</dbReference>
<evidence type="ECO:0000256" key="3">
    <source>
        <dbReference type="ARBA" id="ARBA00022833"/>
    </source>
</evidence>
<keyword evidence="5" id="KW-0234">DNA repair</keyword>
<sequence length="2614" mass="295351">MSLIKYNSDSSDSDNMSLNDLTSRLVRAARVPQASIVKLVSYSSTDLSDSTDETTNIEFPTTHRVKRGVATVLRCIRAWEEEGRELEVLDAQEPFETGMFPHGGLVTSGMLQRVDQLQWQLYIDESNLSGFTVIVRIWKEVLEPVAVPYVQTIENALFQQDNATPHSARFTLRYIEEVQVQILPWPPRSPDLSPIEHIWDSIGRRVTNLPEPPQTLADLRREIFTAWKALLQDEINHLKSLTYLKPVLTTLTTDSFDIVVEKYRLGGAIMASKSKSEVWGYFEKDILTNEATCLCCKKTYQTSGNTSNLWNHIKKVHNIENEKRTLSTADTVSLSSMSAMSSSGDFQESESASHERKQKVLVLDSYFYKTSTQKKKEIDNLVIDMIALDMQPLSIVGDVGFQQLINKLDPHYKLPSKTQVKEVLLITTAITYLMIQRILQIGDSLTVAILNIKSDYTPLSLGEKLNLKELMETLEIFFHATEIISRDYVTSSLVVPIVTGMYTKLNEVERNLTDSGSEISKKFLAQIRNQLDKRLACFEAKTIPKLACLFDPRFMTLVFKNKDNSLNGQACIQSELKIKILKDIKGNENSSIDSIDQLPTITKKTDKKTDDFFTFLNDKLAEKSITETPTTKAVIQTRQYFEQSCLERSEDPIKFWTKSSLKPLDEIALKYLIIPETSKINQLGDIHDWIDNERSSFMQMKLKGPAREWFERLESYDKTWAEWKTAVTRAFPRHTDYATVLEQLVARKKKPDETMTHYFHAKLFLIQQCRLNNEAAISCIIRGLPLELQANARAYQCNLPDQLYANFIAPLENYQSPGEYSKNTKRARYEGESSGLSQNMKRFQGRSQPECYRCGKPRPVNSEMWELLPKVQINPRNSELATDKAIDIRIFHFVIKQKNALIKELHGKINLLNEHIEWLKNPSSNVSNHDNKEKETAIEAVMATASTSAEPVNNNKVPMDKPKRNAQNKHRATKSTLGDDAETFATVVNKGHLVTENVNPKVTKGKLPEEKLQKKVLVTAVTGDKESSQEWTSVVRKPRRKLTIVEEATCKENFIVPRREDLKMLVINAQSLRSKISEFEPLIEDEMYSIVAVCEHWLKEEEVVLHLCKTSWRKPQTGMKSRSFRRIGDCVAGSSRRGVRLTDKAGREGRFAASPHLSPRYLAGSVSKNNPLVPPGPQAGAPAFAAGRKANGRPAQNPCPYCARSFTTANGRGLHIRRAQPDEANNAIDIERIHARWSDEETAMMARLEGGAIQGGGVRFMNQFLVPRMPGRTLEAVKGSRRRGRSVLPVVETDEPAEENIPLEYPELPGDEEGAPACSQTVLNTEGPDGLGSPPVPVEEEMASSGSTSNNVDTGWRESLITAALGVEIPKTISQEQAAVIQELQDALREAVIGVFLQDRLDEMYKRVLKVVNPDDSQERPKRQRKKGKSRNAFRRYVYSQTQDLFKKNPGQLARYVREDVRWLEQGRVQLQRDDIERIGVQILNELLRHSKGQHKNLVAVCLHVSKAFDTVPHSILGPALRMKGLPEQVVRLVEDSYKDLHTVVKQSTAEVTLSLQRGVKQSDPLSPFLFNAVLEPLLLQLESHPGYKVGGELASVSCMTFADDIFLIAANVPQACTLLRVTEDYLERLGMRISAPKCTSLEIRPTKDSWYVADPGLTLTKGERIPVAAVDAVFSYLGVEISPWAGLHRRALREMACGDCHGVLEPSAQSGVPDFASVLFRSSVRADVTCDIVVCCYGRRYTLPRDPIRGHCQAGSLIEAVHLSKNNAGVLRPAQRGQKPRVEQKGKSWLDPDIHDRSHSVVVLPIHWPNEQDIMFDEDADEERIEELTRKPSKLMAWFELNRTDPEAHIYADIPEYYTWQNKDSKWTKRRQVSKTIGTLAEVNFREGERYYLRLLLKVTPGATSFEQLKTVNGGRVMNSFQDACRELHFLDDSNTYDEALNEIVLTKRAFEVRELFGLSIVCMINEGADMNFVRDMYIKYKNYLIDDFQRRYGDNEDVAEQKALYHIKMYLQRSNLPVIPSMKDLGLPDVTLPENLHHLVPLTFALQEYTETGQTENNVFYVDGPGGTGKTYLYNVLQLVTRKRLRQTYMAWTGMAATLLKEGKTVHKSFRLPLQLTEYTVAGFKEDSPESDAIKKARLIIWDEASMAPRKAVLAIDRYLRRLMNVDQEFGGKIFVFGGDFRQLLPVVPRGHAGEIVNECVQALPFWNRVVLLKLTENMRYTLAAAEGVYVVDNAFPTFLLSIGEGKVPKAKIAEAQYGVPSDLIEIPQQYLVFNLEDLLAHVFRDIRFDEMHDDNDKIALRAVLCPKNVSVQHINAKILETFPGPLKIFYAQDAYDAAPDDISIGDVVMLLRNVDLEMGLCNGTRLKIIELGDYVLTAKVLSGKGKGNIITSPKVKTKATEGTGLPRALIRKQFPIKLAFAVTINKAQGQTFEKVGVYLDGPCFVHGQLYVALSRVGLGENVKLYMTEGPQQGKFKTRTGRLFTRNVVFRDIVTTNPILPPAATVPPQNDPNERVNPIIPRRLDGDDNDDNDLNLEDFDWNSIIDFEDNYFGDPLPTFTNLVPPIIPYHTDSQLRQRVSVMDQPGTSGLNVNKIPRYRLDSPTEDGDDDDD</sequence>
<dbReference type="EC" id="5.6.2.3" evidence="5"/>
<dbReference type="InParanoid" id="A0A139WDP0"/>
<gene>
    <name evidence="9" type="primary">AUGUSTUS-3.0.2_33924</name>
    <name evidence="9" type="ORF">TcasGA2_TC033924</name>
</gene>
<dbReference type="InterPro" id="IPR036236">
    <property type="entry name" value="Znf_C2H2_sf"/>
</dbReference>
<dbReference type="SUPFAM" id="SSF57667">
    <property type="entry name" value="beta-beta-alpha zinc fingers"/>
    <property type="match status" value="1"/>
</dbReference>
<keyword evidence="5" id="KW-0547">Nucleotide-binding</keyword>
<dbReference type="PROSITE" id="PS50808">
    <property type="entry name" value="ZF_BED"/>
    <property type="match status" value="1"/>
</dbReference>
<dbReference type="SMART" id="SM00614">
    <property type="entry name" value="ZnF_BED"/>
    <property type="match status" value="1"/>
</dbReference>
<dbReference type="Pfam" id="PF02892">
    <property type="entry name" value="zf-BED"/>
    <property type="match status" value="1"/>
</dbReference>
<protein>
    <recommendedName>
        <fullName evidence="5">ATP-dependent DNA helicase</fullName>
        <ecNumber evidence="5">5.6.2.3</ecNumber>
    </recommendedName>
</protein>
<evidence type="ECO:0000313" key="9">
    <source>
        <dbReference type="EMBL" id="KYB26022.1"/>
    </source>
</evidence>
<dbReference type="GO" id="GO:0008270">
    <property type="term" value="F:zinc ion binding"/>
    <property type="evidence" value="ECO:0007669"/>
    <property type="project" value="UniProtKB-KW"/>
</dbReference>
<dbReference type="PANTHER" id="PTHR37557">
    <property type="entry name" value="115 KDA PROTEIN IN TYPE-1 RETROTRANSPOSABLE ELEMENT R1DM-LIKE PROTEIN-RELATED-RELATED"/>
    <property type="match status" value="1"/>
</dbReference>
<organism evidence="9 10">
    <name type="scientific">Tribolium castaneum</name>
    <name type="common">Red flour beetle</name>
    <dbReference type="NCBI Taxonomy" id="7070"/>
    <lineage>
        <taxon>Eukaryota</taxon>
        <taxon>Metazoa</taxon>
        <taxon>Ecdysozoa</taxon>
        <taxon>Arthropoda</taxon>
        <taxon>Hexapoda</taxon>
        <taxon>Insecta</taxon>
        <taxon>Pterygota</taxon>
        <taxon>Neoptera</taxon>
        <taxon>Endopterygota</taxon>
        <taxon>Coleoptera</taxon>
        <taxon>Polyphaga</taxon>
        <taxon>Cucujiformia</taxon>
        <taxon>Tenebrionidae</taxon>
        <taxon>Tenebrionidae incertae sedis</taxon>
        <taxon>Tribolium</taxon>
    </lineage>
</organism>
<name>A0A139WDP0_TRICA</name>
<feature type="compositionally biased region" description="Polar residues" evidence="6">
    <location>
        <begin position="1344"/>
        <end position="1353"/>
    </location>
</feature>
<dbReference type="GO" id="GO:0005524">
    <property type="term" value="F:ATP binding"/>
    <property type="evidence" value="ECO:0007669"/>
    <property type="project" value="UniProtKB-KW"/>
</dbReference>
<dbReference type="GO" id="GO:0016887">
    <property type="term" value="F:ATP hydrolysis activity"/>
    <property type="evidence" value="ECO:0007669"/>
    <property type="project" value="RHEA"/>
</dbReference>
<dbReference type="eggNOG" id="KOG0987">
    <property type="taxonomic scope" value="Eukaryota"/>
</dbReference>
<dbReference type="InterPro" id="IPR012337">
    <property type="entry name" value="RNaseH-like_sf"/>
</dbReference>
<proteinExistence type="inferred from homology"/>
<reference evidence="9 10" key="1">
    <citation type="journal article" date="2008" name="Nature">
        <title>The genome of the model beetle and pest Tribolium castaneum.</title>
        <authorList>
            <consortium name="Tribolium Genome Sequencing Consortium"/>
            <person name="Richards S."/>
            <person name="Gibbs R.A."/>
            <person name="Weinstock G.M."/>
            <person name="Brown S.J."/>
            <person name="Denell R."/>
            <person name="Beeman R.W."/>
            <person name="Gibbs R."/>
            <person name="Beeman R.W."/>
            <person name="Brown S.J."/>
            <person name="Bucher G."/>
            <person name="Friedrich M."/>
            <person name="Grimmelikhuijzen C.J."/>
            <person name="Klingler M."/>
            <person name="Lorenzen M."/>
            <person name="Richards S."/>
            <person name="Roth S."/>
            <person name="Schroder R."/>
            <person name="Tautz D."/>
            <person name="Zdobnov E.M."/>
            <person name="Muzny D."/>
            <person name="Gibbs R.A."/>
            <person name="Weinstock G.M."/>
            <person name="Attaway T."/>
            <person name="Bell S."/>
            <person name="Buhay C.J."/>
            <person name="Chandrabose M.N."/>
            <person name="Chavez D."/>
            <person name="Clerk-Blankenburg K.P."/>
            <person name="Cree A."/>
            <person name="Dao M."/>
            <person name="Davis C."/>
            <person name="Chacko J."/>
            <person name="Dinh H."/>
            <person name="Dugan-Rocha S."/>
            <person name="Fowler G."/>
            <person name="Garner T.T."/>
            <person name="Garnes J."/>
            <person name="Gnirke A."/>
            <person name="Hawes A."/>
            <person name="Hernandez J."/>
            <person name="Hines S."/>
            <person name="Holder M."/>
            <person name="Hume J."/>
            <person name="Jhangiani S.N."/>
            <person name="Joshi V."/>
            <person name="Khan Z.M."/>
            <person name="Jackson L."/>
            <person name="Kovar C."/>
            <person name="Kowis A."/>
            <person name="Lee S."/>
            <person name="Lewis L.R."/>
            <person name="Margolis J."/>
            <person name="Morgan M."/>
            <person name="Nazareth L.V."/>
            <person name="Nguyen N."/>
            <person name="Okwuonu G."/>
            <person name="Parker D."/>
            <person name="Richards S."/>
            <person name="Ruiz S.J."/>
            <person name="Santibanez J."/>
            <person name="Savard J."/>
            <person name="Scherer S.E."/>
            <person name="Schneider B."/>
            <person name="Sodergren E."/>
            <person name="Tautz D."/>
            <person name="Vattahil S."/>
            <person name="Villasana D."/>
            <person name="White C.S."/>
            <person name="Wright R."/>
            <person name="Park Y."/>
            <person name="Beeman R.W."/>
            <person name="Lord J."/>
            <person name="Oppert B."/>
            <person name="Lorenzen M."/>
            <person name="Brown S."/>
            <person name="Wang L."/>
            <person name="Savard J."/>
            <person name="Tautz D."/>
            <person name="Richards S."/>
            <person name="Weinstock G."/>
            <person name="Gibbs R.A."/>
            <person name="Liu Y."/>
            <person name="Worley K."/>
            <person name="Weinstock G."/>
            <person name="Elsik C.G."/>
            <person name="Reese J.T."/>
            <person name="Elhaik E."/>
            <person name="Landan G."/>
            <person name="Graur D."/>
            <person name="Arensburger P."/>
            <person name="Atkinson P."/>
            <person name="Beeman R.W."/>
            <person name="Beidler J."/>
            <person name="Brown S.J."/>
            <person name="Demuth J.P."/>
            <person name="Drury D.W."/>
            <person name="Du Y.Z."/>
            <person name="Fujiwara H."/>
            <person name="Lorenzen M."/>
            <person name="Maselli V."/>
            <person name="Osanai M."/>
            <person name="Park Y."/>
            <person name="Robertson H.M."/>
            <person name="Tu Z."/>
            <person name="Wang J.J."/>
            <person name="Wang S."/>
            <person name="Richards S."/>
            <person name="Song H."/>
            <person name="Zhang L."/>
            <person name="Sodergren E."/>
            <person name="Werner D."/>
            <person name="Stanke M."/>
            <person name="Morgenstern B."/>
            <person name="Solovyev V."/>
            <person name="Kosarev P."/>
            <person name="Brown G."/>
            <person name="Chen H.C."/>
            <person name="Ermolaeva O."/>
            <person name="Hlavina W."/>
            <person name="Kapustin Y."/>
            <person name="Kiryutin B."/>
            <person name="Kitts P."/>
            <person name="Maglott D."/>
            <person name="Pruitt K."/>
            <person name="Sapojnikov V."/>
            <person name="Souvorov A."/>
            <person name="Mackey A.J."/>
            <person name="Waterhouse R.M."/>
            <person name="Wyder S."/>
            <person name="Zdobnov E.M."/>
            <person name="Zdobnov E.M."/>
            <person name="Wyder S."/>
            <person name="Kriventseva E.V."/>
            <person name="Kadowaki T."/>
            <person name="Bork P."/>
            <person name="Aranda M."/>
            <person name="Bao R."/>
            <person name="Beermann A."/>
            <person name="Berns N."/>
            <person name="Bolognesi R."/>
            <person name="Bonneton F."/>
            <person name="Bopp D."/>
            <person name="Brown S.J."/>
            <person name="Bucher G."/>
            <person name="Butts T."/>
            <person name="Chaumot A."/>
            <person name="Denell R.E."/>
            <person name="Ferrier D.E."/>
            <person name="Friedrich M."/>
            <person name="Gordon C.M."/>
            <person name="Jindra M."/>
            <person name="Klingler M."/>
            <person name="Lan Q."/>
            <person name="Lattorff H.M."/>
            <person name="Laudet V."/>
            <person name="von Levetsow C."/>
            <person name="Liu Z."/>
            <person name="Lutz R."/>
            <person name="Lynch J.A."/>
            <person name="da Fonseca R.N."/>
            <person name="Posnien N."/>
            <person name="Reuter R."/>
            <person name="Roth S."/>
            <person name="Savard J."/>
            <person name="Schinko J.B."/>
            <person name="Schmitt C."/>
            <person name="Schoppmeier M."/>
            <person name="Schroder R."/>
            <person name="Shippy T.D."/>
            <person name="Simonnet F."/>
            <person name="Marques-Souza H."/>
            <person name="Tautz D."/>
            <person name="Tomoyasu Y."/>
            <person name="Trauner J."/>
            <person name="Van der Zee M."/>
            <person name="Vervoort M."/>
            <person name="Wittkopp N."/>
            <person name="Wimmer E.A."/>
            <person name="Yang X."/>
            <person name="Jones A.K."/>
            <person name="Sattelle D.B."/>
            <person name="Ebert P.R."/>
            <person name="Nelson D."/>
            <person name="Scott J.G."/>
            <person name="Beeman R.W."/>
            <person name="Muthukrishnan S."/>
            <person name="Kramer K.J."/>
            <person name="Arakane Y."/>
            <person name="Beeman R.W."/>
            <person name="Zhu Q."/>
            <person name="Hogenkamp D."/>
            <person name="Dixit R."/>
            <person name="Oppert B."/>
            <person name="Jiang H."/>
            <person name="Zou Z."/>
            <person name="Marshall J."/>
            <person name="Elpidina E."/>
            <person name="Vinokurov K."/>
            <person name="Oppert C."/>
            <person name="Zou Z."/>
            <person name="Evans J."/>
            <person name="Lu Z."/>
            <person name="Zhao P."/>
            <person name="Sumathipala N."/>
            <person name="Altincicek B."/>
            <person name="Vilcinskas A."/>
            <person name="Williams M."/>
            <person name="Hultmark D."/>
            <person name="Hetru C."/>
            <person name="Jiang H."/>
            <person name="Grimmelikhuijzen C.J."/>
            <person name="Hauser F."/>
            <person name="Cazzamali G."/>
            <person name="Williamson M."/>
            <person name="Park Y."/>
            <person name="Li B."/>
            <person name="Tanaka Y."/>
            <person name="Predel R."/>
            <person name="Neupert S."/>
            <person name="Schachtner J."/>
            <person name="Verleyen P."/>
            <person name="Raible F."/>
            <person name="Bork P."/>
            <person name="Friedrich M."/>
            <person name="Walden K.K."/>
            <person name="Robertson H.M."/>
            <person name="Angeli S."/>
            <person name="Foret S."/>
            <person name="Bucher G."/>
            <person name="Schuetz S."/>
            <person name="Maleszka R."/>
            <person name="Wimmer E.A."/>
            <person name="Beeman R.W."/>
            <person name="Lorenzen M."/>
            <person name="Tomoyasu Y."/>
            <person name="Miller S.C."/>
            <person name="Grossmann D."/>
            <person name="Bucher G."/>
        </authorList>
    </citation>
    <scope>NUCLEOTIDE SEQUENCE [LARGE SCALE GENOMIC DNA]</scope>
    <source>
        <strain evidence="9 10">Georgia GA2</strain>
    </source>
</reference>
<dbReference type="Gene3D" id="3.40.50.300">
    <property type="entry name" value="P-loop containing nucleotide triphosphate hydrolases"/>
    <property type="match status" value="1"/>
</dbReference>
<dbReference type="Gene3D" id="3.30.420.10">
    <property type="entry name" value="Ribonuclease H-like superfamily/Ribonuclease H"/>
    <property type="match status" value="1"/>
</dbReference>
<dbReference type="GO" id="GO:0043139">
    <property type="term" value="F:5'-3' DNA helicase activity"/>
    <property type="evidence" value="ECO:0007669"/>
    <property type="project" value="UniProtKB-EC"/>
</dbReference>
<dbReference type="GO" id="GO:0006281">
    <property type="term" value="P:DNA repair"/>
    <property type="evidence" value="ECO:0007669"/>
    <property type="project" value="UniProtKB-KW"/>
</dbReference>
<keyword evidence="5" id="KW-0347">Helicase</keyword>
<comment type="cofactor">
    <cofactor evidence="5">
        <name>Mg(2+)</name>
        <dbReference type="ChEBI" id="CHEBI:18420"/>
    </cofactor>
</comment>
<dbReference type="InterPro" id="IPR000477">
    <property type="entry name" value="RT_dom"/>
</dbReference>
<keyword evidence="3" id="KW-0862">Zinc</keyword>
<evidence type="ECO:0000313" key="10">
    <source>
        <dbReference type="Proteomes" id="UP000007266"/>
    </source>
</evidence>
<dbReference type="SUPFAM" id="SSF53098">
    <property type="entry name" value="Ribonuclease H-like"/>
    <property type="match status" value="1"/>
</dbReference>
<dbReference type="Pfam" id="PF05970">
    <property type="entry name" value="PIF1"/>
    <property type="match status" value="1"/>
</dbReference>
<feature type="compositionally biased region" description="Acidic residues" evidence="6">
    <location>
        <begin position="2605"/>
        <end position="2614"/>
    </location>
</feature>
<keyword evidence="5" id="KW-0233">DNA recombination</keyword>
<evidence type="ECO:0000256" key="2">
    <source>
        <dbReference type="ARBA" id="ARBA00022771"/>
    </source>
</evidence>
<feature type="region of interest" description="Disordered" evidence="6">
    <location>
        <begin position="1326"/>
        <end position="1353"/>
    </location>
</feature>
<dbReference type="STRING" id="7070.A0A139WDP0"/>
<evidence type="ECO:0000256" key="1">
    <source>
        <dbReference type="ARBA" id="ARBA00022723"/>
    </source>
</evidence>
<feature type="domain" description="BED-type" evidence="7">
    <location>
        <begin position="273"/>
        <end position="324"/>
    </location>
</feature>
<feature type="region of interest" description="Disordered" evidence="6">
    <location>
        <begin position="948"/>
        <end position="974"/>
    </location>
</feature>
<dbReference type="GO" id="GO:0006310">
    <property type="term" value="P:DNA recombination"/>
    <property type="evidence" value="ECO:0007669"/>
    <property type="project" value="UniProtKB-KW"/>
</dbReference>
<feature type="region of interest" description="Disordered" evidence="6">
    <location>
        <begin position="1278"/>
        <end position="1300"/>
    </location>
</feature>
<keyword evidence="2 4" id="KW-0863">Zinc-finger</keyword>
<accession>A0A139WDP0</accession>
<keyword evidence="5" id="KW-0378">Hydrolase</keyword>
<dbReference type="EMBL" id="KQ971357">
    <property type="protein sequence ID" value="KYB26022.1"/>
    <property type="molecule type" value="Genomic_DNA"/>
</dbReference>
<dbReference type="PROSITE" id="PS50878">
    <property type="entry name" value="RT_POL"/>
    <property type="match status" value="1"/>
</dbReference>
<dbReference type="InterPro" id="IPR003656">
    <property type="entry name" value="Znf_BED"/>
</dbReference>
<dbReference type="InterPro" id="IPR010285">
    <property type="entry name" value="DNA_helicase_pif1-like_DEAD"/>
</dbReference>
<dbReference type="GO" id="GO:0000723">
    <property type="term" value="P:telomere maintenance"/>
    <property type="evidence" value="ECO:0007669"/>
    <property type="project" value="InterPro"/>
</dbReference>
<reference evidence="9 10" key="2">
    <citation type="journal article" date="2010" name="Nucleic Acids Res.">
        <title>BeetleBase in 2010: revisions to provide comprehensive genomic information for Tribolium castaneum.</title>
        <authorList>
            <person name="Kim H.S."/>
            <person name="Murphy T."/>
            <person name="Xia J."/>
            <person name="Caragea D."/>
            <person name="Park Y."/>
            <person name="Beeman R.W."/>
            <person name="Lorenzen M.D."/>
            <person name="Butcher S."/>
            <person name="Manak J.R."/>
            <person name="Brown S.J."/>
        </authorList>
    </citation>
    <scope>GENOME REANNOTATION</scope>
    <source>
        <strain evidence="9 10">Georgia GA2</strain>
    </source>
</reference>
<keyword evidence="1" id="KW-0479">Metal-binding</keyword>
<dbReference type="Pfam" id="PF00078">
    <property type="entry name" value="RVT_1"/>
    <property type="match status" value="1"/>
</dbReference>
<feature type="region of interest" description="Disordered" evidence="6">
    <location>
        <begin position="2585"/>
        <end position="2614"/>
    </location>
</feature>
<evidence type="ECO:0000256" key="5">
    <source>
        <dbReference type="RuleBase" id="RU363044"/>
    </source>
</evidence>
<comment type="similarity">
    <text evidence="5">Belongs to the helicase family.</text>
</comment>
<dbReference type="InterPro" id="IPR049163">
    <property type="entry name" value="Pif1-like_2B_dom"/>
</dbReference>
<dbReference type="GO" id="GO:0003677">
    <property type="term" value="F:DNA binding"/>
    <property type="evidence" value="ECO:0007669"/>
    <property type="project" value="InterPro"/>
</dbReference>
<evidence type="ECO:0000259" key="7">
    <source>
        <dbReference type="PROSITE" id="PS50808"/>
    </source>
</evidence>
<keyword evidence="10" id="KW-1185">Reference proteome</keyword>
<dbReference type="InterPro" id="IPR036397">
    <property type="entry name" value="RNaseH_sf"/>
</dbReference>
<evidence type="ECO:0000259" key="8">
    <source>
        <dbReference type="PROSITE" id="PS50878"/>
    </source>
</evidence>